<dbReference type="Pfam" id="PF16930">
    <property type="entry name" value="Porin_5"/>
    <property type="match status" value="2"/>
</dbReference>
<sequence length="426" mass="47951">MKKLILSLFVLGGAFMLPIQTYAESDVDILLRKFVERGIVSSEVAQEIKEEIRTEKITSNTVPAGIENRVVALEEKQSKAPKWIDKIKLKGDFRLRYEHKERKGKNDVERARIRYRLGIESKVVDKVIVGLGVASGSDSSTSARSTNQDLQDVFSRKSFSLDYAFFEYEPTDWLSVIGGKFKRKKYLWEPGDLLWDTDITPEGGSIKLKYNLVDNAEIYTNTGVWILDESTGNTSDPYLFYVQSGIKIKDSFSKTDAQVAVTYYGFDNVKGSTLDGALGDNSADVAGNLLYEFTPIAVSAEVGVEEPFDLSIPRVAAFGEFIHNPDPSDENNGWLMGLKLGDKKVNNKNKWQVKYMFARLQKDAFLDMLPDADRYSGGTDIVSHEGVLQYGLNKNVMIELDYYRSNRVNSASKPENVFQTSANFKF</sequence>
<dbReference type="AlphaFoldDB" id="A0A3B1D4M4"/>
<dbReference type="InterPro" id="IPR032638">
    <property type="entry name" value="Porin_5"/>
</dbReference>
<organism evidence="1">
    <name type="scientific">hydrothermal vent metagenome</name>
    <dbReference type="NCBI Taxonomy" id="652676"/>
    <lineage>
        <taxon>unclassified sequences</taxon>
        <taxon>metagenomes</taxon>
        <taxon>ecological metagenomes</taxon>
    </lineage>
</organism>
<gene>
    <name evidence="1" type="ORF">MNBD_UNCLBAC01-1179</name>
</gene>
<protein>
    <recommendedName>
        <fullName evidence="2">Porin</fullName>
    </recommendedName>
</protein>
<name>A0A3B1D4M4_9ZZZZ</name>
<evidence type="ECO:0008006" key="2">
    <source>
        <dbReference type="Google" id="ProtNLM"/>
    </source>
</evidence>
<dbReference type="EMBL" id="UOGJ01000070">
    <property type="protein sequence ID" value="VAX35682.1"/>
    <property type="molecule type" value="Genomic_DNA"/>
</dbReference>
<accession>A0A3B1D4M4</accession>
<reference evidence="1" key="1">
    <citation type="submission" date="2018-06" db="EMBL/GenBank/DDBJ databases">
        <authorList>
            <person name="Zhirakovskaya E."/>
        </authorList>
    </citation>
    <scope>NUCLEOTIDE SEQUENCE</scope>
</reference>
<evidence type="ECO:0000313" key="1">
    <source>
        <dbReference type="EMBL" id="VAX35682.1"/>
    </source>
</evidence>
<dbReference type="SUPFAM" id="SSF56935">
    <property type="entry name" value="Porins"/>
    <property type="match status" value="1"/>
</dbReference>
<proteinExistence type="predicted"/>